<proteinExistence type="predicted"/>
<evidence type="ECO:0000256" key="2">
    <source>
        <dbReference type="ARBA" id="ARBA00022695"/>
    </source>
</evidence>
<reference evidence="4" key="1">
    <citation type="submission" date="2020-10" db="EMBL/GenBank/DDBJ databases">
        <authorList>
            <person name="Gilroy R."/>
        </authorList>
    </citation>
    <scope>NUCLEOTIDE SEQUENCE</scope>
    <source>
        <strain evidence="4">B1-8020</strain>
    </source>
</reference>
<evidence type="ECO:0000313" key="5">
    <source>
        <dbReference type="Proteomes" id="UP000823604"/>
    </source>
</evidence>
<dbReference type="EMBL" id="JADIMA010000076">
    <property type="protein sequence ID" value="MBO8473486.1"/>
    <property type="molecule type" value="Genomic_DNA"/>
</dbReference>
<dbReference type="GO" id="GO:0016779">
    <property type="term" value="F:nucleotidyltransferase activity"/>
    <property type="evidence" value="ECO:0007669"/>
    <property type="project" value="UniProtKB-KW"/>
</dbReference>
<evidence type="ECO:0000256" key="1">
    <source>
        <dbReference type="ARBA" id="ARBA00022679"/>
    </source>
</evidence>
<dbReference type="PANTHER" id="PTHR43584">
    <property type="entry name" value="NUCLEOTIDYL TRANSFERASE"/>
    <property type="match status" value="1"/>
</dbReference>
<dbReference type="InterPro" id="IPR005835">
    <property type="entry name" value="NTP_transferase_dom"/>
</dbReference>
<evidence type="ECO:0000313" key="4">
    <source>
        <dbReference type="EMBL" id="MBO8473486.1"/>
    </source>
</evidence>
<dbReference type="InterPro" id="IPR050065">
    <property type="entry name" value="GlmU-like"/>
</dbReference>
<sequence>MKALVFAAGLGTRLRPFTLHAPKALYPLCGRPLLYWTVLKLKKSGVVDGIVVNVHHFADMVEDYLSCEEFRSMSGGMTVEISDESDCLLETGGGMLHAREYLSDGIFLMHNADIVSNADIRALAAVHCEERAATLLVSGRKSSRYLLFDSDMRLCGWYNAASGEVRSPYRDLLPSDCRMYAFSGIHAASAGIFRCAEELGFSGKFSITDLYVEACRDYLIKGHVQDDLCLADAGKPENMVSAERIIKNSLLYL</sequence>
<dbReference type="SUPFAM" id="SSF53448">
    <property type="entry name" value="Nucleotide-diphospho-sugar transferases"/>
    <property type="match status" value="1"/>
</dbReference>
<reference evidence="4" key="2">
    <citation type="journal article" date="2021" name="PeerJ">
        <title>Extensive microbial diversity within the chicken gut microbiome revealed by metagenomics and culture.</title>
        <authorList>
            <person name="Gilroy R."/>
            <person name="Ravi A."/>
            <person name="Getino M."/>
            <person name="Pursley I."/>
            <person name="Horton D.L."/>
            <person name="Alikhan N.F."/>
            <person name="Baker D."/>
            <person name="Gharbi K."/>
            <person name="Hall N."/>
            <person name="Watson M."/>
            <person name="Adriaenssens E.M."/>
            <person name="Foster-Nyarko E."/>
            <person name="Jarju S."/>
            <person name="Secka A."/>
            <person name="Antonio M."/>
            <person name="Oren A."/>
            <person name="Chaudhuri R.R."/>
            <person name="La Ragione R."/>
            <person name="Hildebrand F."/>
            <person name="Pallen M.J."/>
        </authorList>
    </citation>
    <scope>NUCLEOTIDE SEQUENCE</scope>
    <source>
        <strain evidence="4">B1-8020</strain>
    </source>
</reference>
<dbReference type="InterPro" id="IPR029044">
    <property type="entry name" value="Nucleotide-diphossugar_trans"/>
</dbReference>
<keyword evidence="1 4" id="KW-0808">Transferase</keyword>
<dbReference type="AlphaFoldDB" id="A0A9D9IKZ9"/>
<evidence type="ECO:0000259" key="3">
    <source>
        <dbReference type="Pfam" id="PF00483"/>
    </source>
</evidence>
<dbReference type="Proteomes" id="UP000823604">
    <property type="component" value="Unassembled WGS sequence"/>
</dbReference>
<dbReference type="PANTHER" id="PTHR43584:SF8">
    <property type="entry name" value="N-ACETYLMURAMATE ALPHA-1-PHOSPHATE URIDYLYLTRANSFERASE"/>
    <property type="match status" value="1"/>
</dbReference>
<keyword evidence="2" id="KW-0548">Nucleotidyltransferase</keyword>
<accession>A0A9D9IKZ9</accession>
<comment type="caution">
    <text evidence="4">The sequence shown here is derived from an EMBL/GenBank/DDBJ whole genome shotgun (WGS) entry which is preliminary data.</text>
</comment>
<dbReference type="Pfam" id="PF00483">
    <property type="entry name" value="NTP_transferase"/>
    <property type="match status" value="1"/>
</dbReference>
<gene>
    <name evidence="4" type="ORF">IAB81_07670</name>
</gene>
<feature type="domain" description="Nucleotidyl transferase" evidence="3">
    <location>
        <begin position="2"/>
        <end position="136"/>
    </location>
</feature>
<name>A0A9D9IKZ9_9BACT</name>
<protein>
    <submittedName>
        <fullName evidence="4">NTP transferase domain-containing protein</fullName>
    </submittedName>
</protein>
<dbReference type="Gene3D" id="3.90.550.10">
    <property type="entry name" value="Spore Coat Polysaccharide Biosynthesis Protein SpsA, Chain A"/>
    <property type="match status" value="1"/>
</dbReference>
<organism evidence="4 5">
    <name type="scientific">Candidatus Merdivivens pullicola</name>
    <dbReference type="NCBI Taxonomy" id="2840872"/>
    <lineage>
        <taxon>Bacteria</taxon>
        <taxon>Pseudomonadati</taxon>
        <taxon>Bacteroidota</taxon>
        <taxon>Bacteroidia</taxon>
        <taxon>Bacteroidales</taxon>
        <taxon>Muribaculaceae</taxon>
        <taxon>Muribaculaceae incertae sedis</taxon>
        <taxon>Candidatus Merdivivens</taxon>
    </lineage>
</organism>